<dbReference type="PANTHER" id="PTHR24148:SF64">
    <property type="entry name" value="HETEROKARYON INCOMPATIBILITY DOMAIN-CONTAINING PROTEIN"/>
    <property type="match status" value="1"/>
</dbReference>
<dbReference type="EMBL" id="JAQQWM010000004">
    <property type="protein sequence ID" value="KAK8067430.1"/>
    <property type="molecule type" value="Genomic_DNA"/>
</dbReference>
<gene>
    <name evidence="2" type="ORF">PG996_006542</name>
</gene>
<feature type="domain" description="Heterokaryon incompatibility" evidence="1">
    <location>
        <begin position="51"/>
        <end position="130"/>
    </location>
</feature>
<keyword evidence="3" id="KW-1185">Reference proteome</keyword>
<dbReference type="InterPro" id="IPR052895">
    <property type="entry name" value="HetReg/Transcr_Mod"/>
</dbReference>
<dbReference type="Pfam" id="PF06985">
    <property type="entry name" value="HET"/>
    <property type="match status" value="1"/>
</dbReference>
<organism evidence="2 3">
    <name type="scientific">Apiospora saccharicola</name>
    <dbReference type="NCBI Taxonomy" id="335842"/>
    <lineage>
        <taxon>Eukaryota</taxon>
        <taxon>Fungi</taxon>
        <taxon>Dikarya</taxon>
        <taxon>Ascomycota</taxon>
        <taxon>Pezizomycotina</taxon>
        <taxon>Sordariomycetes</taxon>
        <taxon>Xylariomycetidae</taxon>
        <taxon>Amphisphaeriales</taxon>
        <taxon>Apiosporaceae</taxon>
        <taxon>Apiospora</taxon>
    </lineage>
</organism>
<evidence type="ECO:0000313" key="3">
    <source>
        <dbReference type="Proteomes" id="UP001446871"/>
    </source>
</evidence>
<name>A0ABR1VB02_9PEZI</name>
<sequence>MPLYNKIQKWQTRLAVIKPNADQEARLELNLVVANLVNLDDGVLLDGERLDDNVEKAFQIPRMKRIYSKASTVFVWLGDARGLRNIIQRCNEHCGLSQAEPLACPRHSKRRAWDQILECSWFLRTWVRQEVYAARKLEVCFPDFSTPWETFVGHSSNIIDDPNTRNDEAVRNLKSLNETYNIFRKHRVNHPIKQLLDLLQEGSGFQASVPHDHIYSILGMIMTPDNGKELIPIDYNKSYAEVCGDVTRALIRETRDVRTLELCALQDNKIHALDWPHLRWPPSDPHILEEALSQSDCAPVYWFETKSPIRSNAVEAAIQPIEAMPLVLYYGMVWETLRQVKHGRAEFLVEKTREDGVVIREDLGTDNSFPLLFKHGLLRTKSGGK</sequence>
<accession>A0ABR1VB02</accession>
<proteinExistence type="predicted"/>
<reference evidence="2 3" key="1">
    <citation type="submission" date="2023-01" db="EMBL/GenBank/DDBJ databases">
        <title>Analysis of 21 Apiospora genomes using comparative genomics revels a genus with tremendous synthesis potential of carbohydrate active enzymes and secondary metabolites.</title>
        <authorList>
            <person name="Sorensen T."/>
        </authorList>
    </citation>
    <scope>NUCLEOTIDE SEQUENCE [LARGE SCALE GENOMIC DNA]</scope>
    <source>
        <strain evidence="2 3">CBS 83171</strain>
    </source>
</reference>
<comment type="caution">
    <text evidence="2">The sequence shown here is derived from an EMBL/GenBank/DDBJ whole genome shotgun (WGS) entry which is preliminary data.</text>
</comment>
<dbReference type="Proteomes" id="UP001446871">
    <property type="component" value="Unassembled WGS sequence"/>
</dbReference>
<evidence type="ECO:0000313" key="2">
    <source>
        <dbReference type="EMBL" id="KAK8067430.1"/>
    </source>
</evidence>
<protein>
    <submittedName>
        <fullName evidence="2">Het-6-heterokaryon incompatibility</fullName>
    </submittedName>
</protein>
<evidence type="ECO:0000259" key="1">
    <source>
        <dbReference type="Pfam" id="PF06985"/>
    </source>
</evidence>
<dbReference type="InterPro" id="IPR010730">
    <property type="entry name" value="HET"/>
</dbReference>
<dbReference type="PANTHER" id="PTHR24148">
    <property type="entry name" value="ANKYRIN REPEAT DOMAIN-CONTAINING PROTEIN 39 HOMOLOG-RELATED"/>
    <property type="match status" value="1"/>
</dbReference>